<dbReference type="EMBL" id="SSHM01000001">
    <property type="protein sequence ID" value="THC80783.1"/>
    <property type="molecule type" value="Genomic_DNA"/>
</dbReference>
<dbReference type="AntiFam" id="ANF00267">
    <property type="entry name" value="DNA repeat translations related to WP_015765070.1"/>
</dbReference>
<evidence type="ECO:0008006" key="3">
    <source>
        <dbReference type="Google" id="ProtNLM"/>
    </source>
</evidence>
<organism evidence="1 2">
    <name type="scientific">Lacticaseibacillus rhamnosus</name>
    <name type="common">Lactobacillus rhamnosus</name>
    <dbReference type="NCBI Taxonomy" id="47715"/>
    <lineage>
        <taxon>Bacteria</taxon>
        <taxon>Bacillati</taxon>
        <taxon>Bacillota</taxon>
        <taxon>Bacilli</taxon>
        <taxon>Lactobacillales</taxon>
        <taxon>Lactobacillaceae</taxon>
        <taxon>Lacticaseibacillus</taxon>
    </lineage>
</organism>
<protein>
    <recommendedName>
        <fullName evidence="3">Transposase</fullName>
    </recommendedName>
</protein>
<reference evidence="1 2" key="1">
    <citation type="submission" date="2019-04" db="EMBL/GenBank/DDBJ databases">
        <title>Genome Announcement to Ensure Probiotic Safety of Lactobacillus rhamnosus UBLR-58.</title>
        <authorList>
            <person name="Sulthana A."/>
            <person name="Lakshmi S.G."/>
            <person name="Madempudi R.S."/>
        </authorList>
    </citation>
    <scope>NUCLEOTIDE SEQUENCE [LARGE SCALE GENOMIC DNA]</scope>
    <source>
        <strain evidence="1 2">UBLR-58</strain>
    </source>
</reference>
<dbReference type="AlphaFoldDB" id="A0AB74IE22"/>
<evidence type="ECO:0000313" key="1">
    <source>
        <dbReference type="EMBL" id="THC80783.1"/>
    </source>
</evidence>
<proteinExistence type="predicted"/>
<accession>A0AB74IE22</accession>
<evidence type="ECO:0000313" key="2">
    <source>
        <dbReference type="Proteomes" id="UP000307517"/>
    </source>
</evidence>
<comment type="caution">
    <text evidence="1">The sequence shown here is derived from an EMBL/GenBank/DDBJ whole genome shotgun (WGS) entry which is preliminary data.</text>
</comment>
<dbReference type="NCBIfam" id="NF040517">
    <property type="entry name" value="Lacto_Palin_RP2"/>
    <property type="match status" value="1"/>
</dbReference>
<name>A0AB74IE22_LACRH</name>
<sequence length="70" mass="7904">MAKPGPSRLRPLTLRFLTAPARAQQKRQLSGRLFDLFLFTTCLSLARLFVTCAELKINALIQGYRCHLIG</sequence>
<dbReference type="Proteomes" id="UP000307517">
    <property type="component" value="Unassembled WGS sequence"/>
</dbReference>
<gene>
    <name evidence="1" type="ORF">E6L36_10510</name>
</gene>